<sequence>MIGGIQAHSPAIEAYRMIRTNLQYLAVDKPLRSILVTSGLPSEGKSLTSANLALSFANAGKATVLVDADLRRPVQAAMFGLPNVYGLSAVLAGSCTLDEALQSVPRARNLWVLPAGPTPPNPAELLGSRRAQELFASLAGDYDIVIYDTPPPVMVADPLVLAPHVDGVILVVSAQNSDYVQSQKAKEALERVGAWILGVVLNDVPLKQLGYYARYYRRR</sequence>
<dbReference type="EMBL" id="AENY02000003">
    <property type="protein sequence ID" value="EKP94104.1"/>
    <property type="molecule type" value="Genomic_DNA"/>
</dbReference>
<evidence type="ECO:0000259" key="3">
    <source>
        <dbReference type="Pfam" id="PF01656"/>
    </source>
</evidence>
<feature type="domain" description="CobQ/CobB/MinD/ParA nucleotide binding" evidence="3">
    <location>
        <begin position="34"/>
        <end position="204"/>
    </location>
</feature>
<dbReference type="InterPro" id="IPR002586">
    <property type="entry name" value="CobQ/CobB/MinD/ParA_Nub-bd_dom"/>
</dbReference>
<proteinExistence type="predicted"/>
<dbReference type="PANTHER" id="PTHR32309:SF13">
    <property type="entry name" value="FERRIC ENTEROBACTIN TRANSPORT PROTEIN FEPE"/>
    <property type="match status" value="1"/>
</dbReference>
<evidence type="ECO:0000256" key="1">
    <source>
        <dbReference type="ARBA" id="ARBA00022741"/>
    </source>
</evidence>
<dbReference type="OrthoDB" id="9794577at2"/>
<dbReference type="AlphaFoldDB" id="K6PZS9"/>
<keyword evidence="2" id="KW-0067">ATP-binding</keyword>
<dbReference type="eggNOG" id="COG0489">
    <property type="taxonomic scope" value="Bacteria"/>
</dbReference>
<gene>
    <name evidence="4" type="ORF">ThesuDRAFT_01829</name>
</gene>
<evidence type="ECO:0000313" key="4">
    <source>
        <dbReference type="EMBL" id="EKP94104.1"/>
    </source>
</evidence>
<dbReference type="Gene3D" id="3.40.50.300">
    <property type="entry name" value="P-loop containing nucleotide triphosphate hydrolases"/>
    <property type="match status" value="1"/>
</dbReference>
<evidence type="ECO:0000313" key="5">
    <source>
        <dbReference type="Proteomes" id="UP000005710"/>
    </source>
</evidence>
<evidence type="ECO:0000256" key="2">
    <source>
        <dbReference type="ARBA" id="ARBA00022840"/>
    </source>
</evidence>
<reference evidence="4" key="2">
    <citation type="submission" date="2012-10" db="EMBL/GenBank/DDBJ databases">
        <title>Improved high-quality draft of Thermaerobacter subterraneus C21, DSM 13965.</title>
        <authorList>
            <consortium name="DOE Joint Genome Institute"/>
            <person name="Eisen J."/>
            <person name="Huntemann M."/>
            <person name="Wei C.-L."/>
            <person name="Han J."/>
            <person name="Detter J.C."/>
            <person name="Han C."/>
            <person name="Tapia R."/>
            <person name="Chen A."/>
            <person name="Kyrpides N."/>
            <person name="Mavromatis K."/>
            <person name="Markowitz V."/>
            <person name="Szeto E."/>
            <person name="Ivanova N."/>
            <person name="Mikhailova N."/>
            <person name="Ovchinnikova G."/>
            <person name="Pagani I."/>
            <person name="Pati A."/>
            <person name="Goodwin L."/>
            <person name="Nordberg H.P."/>
            <person name="Cantor M.N."/>
            <person name="Hua S.X."/>
            <person name="Woyke T."/>
            <person name="Eisen J."/>
            <person name="Klenk H.-P."/>
        </authorList>
    </citation>
    <scope>NUCLEOTIDE SEQUENCE [LARGE SCALE GENOMIC DNA]</scope>
    <source>
        <strain evidence="4">DSM 13965</strain>
    </source>
</reference>
<dbReference type="NCBIfam" id="TIGR01007">
    <property type="entry name" value="eps_fam"/>
    <property type="match status" value="1"/>
</dbReference>
<dbReference type="PANTHER" id="PTHR32309">
    <property type="entry name" value="TYROSINE-PROTEIN KINASE"/>
    <property type="match status" value="1"/>
</dbReference>
<organism evidence="4 5">
    <name type="scientific">Thermaerobacter subterraneus DSM 13965</name>
    <dbReference type="NCBI Taxonomy" id="867903"/>
    <lineage>
        <taxon>Bacteria</taxon>
        <taxon>Bacillati</taxon>
        <taxon>Bacillota</taxon>
        <taxon>Clostridia</taxon>
        <taxon>Eubacteriales</taxon>
        <taxon>Clostridiales Family XVII. Incertae Sedis</taxon>
        <taxon>Thermaerobacter</taxon>
    </lineage>
</organism>
<comment type="caution">
    <text evidence="4">The sequence shown here is derived from an EMBL/GenBank/DDBJ whole genome shotgun (WGS) entry which is preliminary data.</text>
</comment>
<dbReference type="STRING" id="867903.ThesuDRAFT_01829"/>
<dbReference type="HOGENOM" id="CLU_052027_2_1_9"/>
<dbReference type="CDD" id="cd05387">
    <property type="entry name" value="BY-kinase"/>
    <property type="match status" value="1"/>
</dbReference>
<dbReference type="GO" id="GO:0005524">
    <property type="term" value="F:ATP binding"/>
    <property type="evidence" value="ECO:0007669"/>
    <property type="project" value="UniProtKB-KW"/>
</dbReference>
<dbReference type="Pfam" id="PF01656">
    <property type="entry name" value="CbiA"/>
    <property type="match status" value="1"/>
</dbReference>
<accession>K6PZS9</accession>
<protein>
    <submittedName>
        <fullName evidence="4">Capsular exopolysaccharide biosynthesis protein</fullName>
    </submittedName>
</protein>
<keyword evidence="5" id="KW-1185">Reference proteome</keyword>
<dbReference type="Proteomes" id="UP000005710">
    <property type="component" value="Unassembled WGS sequence"/>
</dbReference>
<dbReference type="InterPro" id="IPR050445">
    <property type="entry name" value="Bact_polysacc_biosynth/exp"/>
</dbReference>
<dbReference type="InterPro" id="IPR005702">
    <property type="entry name" value="Wzc-like_C"/>
</dbReference>
<keyword evidence="1" id="KW-0547">Nucleotide-binding</keyword>
<dbReference type="InterPro" id="IPR027417">
    <property type="entry name" value="P-loop_NTPase"/>
</dbReference>
<reference evidence="4" key="1">
    <citation type="submission" date="2010-10" db="EMBL/GenBank/DDBJ databases">
        <authorList>
            <consortium name="US DOE Joint Genome Institute (JGI-PGF)"/>
            <person name="Lucas S."/>
            <person name="Copeland A."/>
            <person name="Lapidus A."/>
            <person name="Bruce D."/>
            <person name="Goodwin L."/>
            <person name="Pitluck S."/>
            <person name="Kyrpides N."/>
            <person name="Mavromatis K."/>
            <person name="Detter J.C."/>
            <person name="Han C."/>
            <person name="Land M."/>
            <person name="Hauser L."/>
            <person name="Markowitz V."/>
            <person name="Cheng J.-F."/>
            <person name="Hugenholtz P."/>
            <person name="Woyke T."/>
            <person name="Wu D."/>
            <person name="Pukall R."/>
            <person name="Wahrenburg C."/>
            <person name="Brambilla E."/>
            <person name="Klenk H.-P."/>
            <person name="Eisen J.A."/>
        </authorList>
    </citation>
    <scope>NUCLEOTIDE SEQUENCE [LARGE SCALE GENOMIC DNA]</scope>
    <source>
        <strain evidence="4">DSM 13965</strain>
    </source>
</reference>
<name>K6PZS9_9FIRM</name>
<dbReference type="GO" id="GO:0004713">
    <property type="term" value="F:protein tyrosine kinase activity"/>
    <property type="evidence" value="ECO:0007669"/>
    <property type="project" value="TreeGrafter"/>
</dbReference>
<dbReference type="GO" id="GO:0005886">
    <property type="term" value="C:plasma membrane"/>
    <property type="evidence" value="ECO:0007669"/>
    <property type="project" value="TreeGrafter"/>
</dbReference>
<dbReference type="SUPFAM" id="SSF52540">
    <property type="entry name" value="P-loop containing nucleoside triphosphate hydrolases"/>
    <property type="match status" value="1"/>
</dbReference>